<sequence length="24" mass="2633">VSPRLRGQGLHLPVARPGDRHSVQ</sequence>
<name>A0A0G4M7I6_VERLO</name>
<reference evidence="2 3" key="1">
    <citation type="submission" date="2015-05" db="EMBL/GenBank/DDBJ databases">
        <authorList>
            <person name="Wang D.B."/>
            <person name="Wang M."/>
        </authorList>
    </citation>
    <scope>NUCLEOTIDE SEQUENCE [LARGE SCALE GENOMIC DNA]</scope>
    <source>
        <strain evidence="2">VL1</strain>
    </source>
</reference>
<evidence type="ECO:0000313" key="3">
    <source>
        <dbReference type="Proteomes" id="UP000044602"/>
    </source>
</evidence>
<organism evidence="2 3">
    <name type="scientific">Verticillium longisporum</name>
    <name type="common">Verticillium dahliae var. longisporum</name>
    <dbReference type="NCBI Taxonomy" id="100787"/>
    <lineage>
        <taxon>Eukaryota</taxon>
        <taxon>Fungi</taxon>
        <taxon>Dikarya</taxon>
        <taxon>Ascomycota</taxon>
        <taxon>Pezizomycotina</taxon>
        <taxon>Sordariomycetes</taxon>
        <taxon>Hypocreomycetidae</taxon>
        <taxon>Glomerellales</taxon>
        <taxon>Plectosphaerellaceae</taxon>
        <taxon>Verticillium</taxon>
    </lineage>
</organism>
<evidence type="ECO:0000313" key="2">
    <source>
        <dbReference type="EMBL" id="CRK30232.1"/>
    </source>
</evidence>
<keyword evidence="3" id="KW-1185">Reference proteome</keyword>
<proteinExistence type="predicted"/>
<evidence type="ECO:0000256" key="1">
    <source>
        <dbReference type="SAM" id="MobiDB-lite"/>
    </source>
</evidence>
<protein>
    <submittedName>
        <fullName evidence="2">Uncharacterized protein</fullName>
    </submittedName>
</protein>
<dbReference type="EMBL" id="CVQH01021410">
    <property type="protein sequence ID" value="CRK30232.1"/>
    <property type="molecule type" value="Genomic_DNA"/>
</dbReference>
<feature type="non-terminal residue" evidence="2">
    <location>
        <position position="1"/>
    </location>
</feature>
<dbReference type="AlphaFoldDB" id="A0A0G4M7I6"/>
<feature type="region of interest" description="Disordered" evidence="1">
    <location>
        <begin position="1"/>
        <end position="24"/>
    </location>
</feature>
<dbReference type="Proteomes" id="UP000044602">
    <property type="component" value="Unassembled WGS sequence"/>
</dbReference>
<gene>
    <name evidence="2" type="ORF">BN1708_018490</name>
</gene>
<accession>A0A0G4M7I6</accession>